<sequence length="364" mass="39959">MKIAVHSSHYPYPEHKERYISGGGEKVARLVSEGLVEKGHEVTVYTASNGSPSQSIHNGVRVVRYRRMGSIGRTSVAPKQFVPEFDDADVIHIHNTTPPGVFSGLLHSYTSGSPAILTHHGTDRYVPEGSIIKRTLNYLYAEVFLEPILSNVDAITIPTTAYLSESPTIEKYRGKVIEVPNGISTEKYYNPELGNKADEIFNICSDNFVVAFIGDLIPKKGPDMLVEVADQFDQVSFIIAGDGPMIDKLRQRAPKNTKIPGYISDEEKIALLNRADAFCLPSRNHTEVFPLVFLEAFAAGTPVITSDLGTFDNIVTQDVGVRFQRGNKSGLSSCIHQLANSQQEKDRLSAAAKKNQKNTGGQVL</sequence>
<dbReference type="EMBL" id="VMTR01000082">
    <property type="protein sequence ID" value="TVT94428.1"/>
    <property type="molecule type" value="Genomic_DNA"/>
</dbReference>
<dbReference type="CDD" id="cd03801">
    <property type="entry name" value="GT4_PimA-like"/>
    <property type="match status" value="1"/>
</dbReference>
<name>A0A558G9I7_HALVO</name>
<feature type="domain" description="Glycosyl transferase family 1" evidence="1">
    <location>
        <begin position="200"/>
        <end position="354"/>
    </location>
</feature>
<dbReference type="PANTHER" id="PTHR45947">
    <property type="entry name" value="SULFOQUINOVOSYL TRANSFERASE SQD2"/>
    <property type="match status" value="1"/>
</dbReference>
<dbReference type="Gene3D" id="3.40.50.2000">
    <property type="entry name" value="Glycogen Phosphorylase B"/>
    <property type="match status" value="2"/>
</dbReference>
<dbReference type="PANTHER" id="PTHR45947:SF3">
    <property type="entry name" value="SULFOQUINOVOSYL TRANSFERASE SQD2"/>
    <property type="match status" value="1"/>
</dbReference>
<comment type="caution">
    <text evidence="3">The sequence shown here is derived from an EMBL/GenBank/DDBJ whole genome shotgun (WGS) entry which is preliminary data.</text>
</comment>
<protein>
    <submittedName>
        <fullName evidence="3">Glycosyltransferase family 4 protein</fullName>
    </submittedName>
</protein>
<dbReference type="RefSeq" id="WP_144858901.1">
    <property type="nucleotide sequence ID" value="NZ_VMTR01000082.1"/>
</dbReference>
<dbReference type="InterPro" id="IPR050194">
    <property type="entry name" value="Glycosyltransferase_grp1"/>
</dbReference>
<evidence type="ECO:0000259" key="2">
    <source>
        <dbReference type="Pfam" id="PF13439"/>
    </source>
</evidence>
<dbReference type="GO" id="GO:0016757">
    <property type="term" value="F:glycosyltransferase activity"/>
    <property type="evidence" value="ECO:0007669"/>
    <property type="project" value="InterPro"/>
</dbReference>
<evidence type="ECO:0000313" key="3">
    <source>
        <dbReference type="EMBL" id="TVT94428.1"/>
    </source>
</evidence>
<dbReference type="AlphaFoldDB" id="A0A558G9I7"/>
<evidence type="ECO:0000259" key="1">
    <source>
        <dbReference type="Pfam" id="PF00534"/>
    </source>
</evidence>
<dbReference type="InterPro" id="IPR001296">
    <property type="entry name" value="Glyco_trans_1"/>
</dbReference>
<organism evidence="3 4">
    <name type="scientific">Haloferax volcanii</name>
    <name type="common">Halobacterium volcanii</name>
    <dbReference type="NCBI Taxonomy" id="2246"/>
    <lineage>
        <taxon>Archaea</taxon>
        <taxon>Methanobacteriati</taxon>
        <taxon>Methanobacteriota</taxon>
        <taxon>Stenosarchaea group</taxon>
        <taxon>Halobacteria</taxon>
        <taxon>Halobacteriales</taxon>
        <taxon>Haloferacaceae</taxon>
        <taxon>Haloferax</taxon>
    </lineage>
</organism>
<accession>A0A558G9I7</accession>
<dbReference type="SUPFAM" id="SSF53756">
    <property type="entry name" value="UDP-Glycosyltransferase/glycogen phosphorylase"/>
    <property type="match status" value="1"/>
</dbReference>
<proteinExistence type="predicted"/>
<keyword evidence="3" id="KW-0808">Transferase</keyword>
<dbReference type="Proteomes" id="UP000320212">
    <property type="component" value="Unassembled WGS sequence"/>
</dbReference>
<evidence type="ECO:0000313" key="4">
    <source>
        <dbReference type="Proteomes" id="UP000320212"/>
    </source>
</evidence>
<dbReference type="Pfam" id="PF00534">
    <property type="entry name" value="Glycos_transf_1"/>
    <property type="match status" value="1"/>
</dbReference>
<gene>
    <name evidence="3" type="ORF">FQA18_11885</name>
</gene>
<dbReference type="Pfam" id="PF13439">
    <property type="entry name" value="Glyco_transf_4"/>
    <property type="match status" value="1"/>
</dbReference>
<feature type="domain" description="Glycosyltransferase subfamily 4-like N-terminal" evidence="2">
    <location>
        <begin position="22"/>
        <end position="186"/>
    </location>
</feature>
<reference evidence="3 4" key="1">
    <citation type="submission" date="2019-07" db="EMBL/GenBank/DDBJ databases">
        <title>Draft genome sequence of Haloferax volcanii SS0101, isolated from salt farm in Samut Sakhon, Thailand.</title>
        <authorList>
            <person name="Wanthongcharoen S."/>
            <person name="Yamprayoonswat W."/>
            <person name="Ruangsuj P."/>
            <person name="Thongpramul N."/>
            <person name="Jumpathong W."/>
            <person name="Sittihan S."/>
            <person name="Kanjanavas P."/>
            <person name="Yasawong M."/>
        </authorList>
    </citation>
    <scope>NUCLEOTIDE SEQUENCE [LARGE SCALE GENOMIC DNA]</scope>
    <source>
        <strain evidence="3 4">SS0101</strain>
    </source>
</reference>
<dbReference type="InterPro" id="IPR028098">
    <property type="entry name" value="Glyco_trans_4-like_N"/>
</dbReference>